<feature type="chain" id="PRO_5034363530" description="Ammonium transporter" evidence="12">
    <location>
        <begin position="29"/>
        <end position="500"/>
    </location>
</feature>
<evidence type="ECO:0000256" key="3">
    <source>
        <dbReference type="ARBA" id="ARBA00022448"/>
    </source>
</evidence>
<evidence type="ECO:0000256" key="9">
    <source>
        <dbReference type="ARBA" id="ARBA00050025"/>
    </source>
</evidence>
<keyword evidence="12" id="KW-0732">Signal</keyword>
<dbReference type="KEGG" id="mpau:ZMTM_21050"/>
<keyword evidence="4" id="KW-1003">Cell membrane</keyword>
<feature type="transmembrane region" description="Helical" evidence="10">
    <location>
        <begin position="449"/>
        <end position="470"/>
    </location>
</feature>
<comment type="similarity">
    <text evidence="2 10">Belongs to the ammonia transporter channel (TC 1.A.11.2) family.</text>
</comment>
<feature type="transmembrane region" description="Helical" evidence="10">
    <location>
        <begin position="139"/>
        <end position="161"/>
    </location>
</feature>
<dbReference type="InterPro" id="IPR001905">
    <property type="entry name" value="Ammonium_transpt"/>
</dbReference>
<feature type="transmembrane region" description="Helical" evidence="10">
    <location>
        <begin position="230"/>
        <end position="251"/>
    </location>
</feature>
<evidence type="ECO:0000256" key="10">
    <source>
        <dbReference type="RuleBase" id="RU362002"/>
    </source>
</evidence>
<dbReference type="AlphaFoldDB" id="A0A8D5GCN6"/>
<reference evidence="14" key="1">
    <citation type="journal article" date="2021" name="Arch. Microbiol.">
        <title>Methyloradius palustris gen. nov., sp. nov., a methanol-oxidizing bacterium isolated from snow.</title>
        <authorList>
            <person name="Miyadera T."/>
            <person name="Kojima H."/>
            <person name="Fukui M."/>
        </authorList>
    </citation>
    <scope>NUCLEOTIDE SEQUENCE</scope>
    <source>
        <strain evidence="14">Zm11</strain>
    </source>
</reference>
<keyword evidence="6 10" id="KW-1133">Transmembrane helix</keyword>
<dbReference type="SUPFAM" id="SSF111352">
    <property type="entry name" value="Ammonium transporter"/>
    <property type="match status" value="1"/>
</dbReference>
<feature type="region of interest" description="Disordered" evidence="11">
    <location>
        <begin position="32"/>
        <end position="95"/>
    </location>
</feature>
<keyword evidence="15" id="KW-1185">Reference proteome</keyword>
<keyword evidence="3 10" id="KW-0813">Transport</keyword>
<evidence type="ECO:0000256" key="6">
    <source>
        <dbReference type="ARBA" id="ARBA00022989"/>
    </source>
</evidence>
<feature type="domain" description="Ammonium transporter AmtB-like" evidence="13">
    <location>
        <begin position="105"/>
        <end position="497"/>
    </location>
</feature>
<feature type="transmembrane region" description="Helical" evidence="10">
    <location>
        <begin position="388"/>
        <end position="406"/>
    </location>
</feature>
<evidence type="ECO:0000313" key="15">
    <source>
        <dbReference type="Proteomes" id="UP000826722"/>
    </source>
</evidence>
<keyword evidence="8 10" id="KW-0924">Ammonia transport</keyword>
<dbReference type="GO" id="GO:0005886">
    <property type="term" value="C:plasma membrane"/>
    <property type="evidence" value="ECO:0007669"/>
    <property type="project" value="UniProtKB-SubCell"/>
</dbReference>
<evidence type="ECO:0000256" key="8">
    <source>
        <dbReference type="ARBA" id="ARBA00023177"/>
    </source>
</evidence>
<evidence type="ECO:0000259" key="13">
    <source>
        <dbReference type="Pfam" id="PF00909"/>
    </source>
</evidence>
<evidence type="ECO:0000256" key="4">
    <source>
        <dbReference type="ARBA" id="ARBA00022475"/>
    </source>
</evidence>
<sequence length="500" mass="52097">MNVNGFKKWISFALILNGLVLTSGYAIADTPPPAAKEQTAAPAADAAPDATATPPAETEAPAPVAAETAAPTPAPAVAEAPASGEASTTEPSMVGTDKISAGDTAWMLSSTALVLLMTIPGLALFYGGMVRKRNVLSTVLQSFAVCCIVTVLWVVIGYSLAFTPNNLYIGSLDRLLLHGLAYVKETSQLTVSHIAPTIPESVFVMFQMTFAIITPALITGAFAERIKFSAMVIFMSFWTILIYAPIAHWVWEPAGLLASQGVLDFAGGTVVHINAGIAGLMCAYVLGPRRGYGKEPFPPYNLVYTLIGASLLWVGWFGFNAGSAVASDGRAGMAMLVTQVATATAVLTWMMIEWVRKSRVTLLGACSGAVAGLVAITPASGFVDTEGALIIGVAAGLFCYWGATALKRILGADDALDVFGIHGVGGIVGALLTGVLASKSICNCEGSLISQSIGVLVTLVYSGIGSLIILKIIDWTIGLRVNPEDEQDGLDISQHAERLA</sequence>
<accession>A0A8D5GCN6</accession>
<feature type="transmembrane region" description="Helical" evidence="10">
    <location>
        <begin position="299"/>
        <end position="319"/>
    </location>
</feature>
<dbReference type="InterPro" id="IPR029020">
    <property type="entry name" value="Ammonium/urea_transptr"/>
</dbReference>
<dbReference type="Gene3D" id="1.10.3430.10">
    <property type="entry name" value="Ammonium transporter AmtB like domains"/>
    <property type="match status" value="1"/>
</dbReference>
<evidence type="ECO:0000313" key="14">
    <source>
        <dbReference type="EMBL" id="BCM25846.1"/>
    </source>
</evidence>
<feature type="transmembrane region" description="Helical" evidence="10">
    <location>
        <begin position="362"/>
        <end position="382"/>
    </location>
</feature>
<protein>
    <recommendedName>
        <fullName evidence="9 10">Ammonium transporter</fullName>
    </recommendedName>
</protein>
<feature type="transmembrane region" description="Helical" evidence="10">
    <location>
        <begin position="105"/>
        <end position="127"/>
    </location>
</feature>
<dbReference type="FunFam" id="1.10.3430.10:FF:000007">
    <property type="entry name" value="Ammonium transporter"/>
    <property type="match status" value="1"/>
</dbReference>
<dbReference type="EMBL" id="AP024110">
    <property type="protein sequence ID" value="BCM25846.1"/>
    <property type="molecule type" value="Genomic_DNA"/>
</dbReference>
<dbReference type="PROSITE" id="PS01219">
    <property type="entry name" value="AMMONIUM_TRANSP"/>
    <property type="match status" value="1"/>
</dbReference>
<comment type="subcellular location">
    <subcellularLocation>
        <location evidence="1 10">Cell membrane</location>
        <topology evidence="1 10">Multi-pass membrane protein</topology>
    </subcellularLocation>
</comment>
<feature type="compositionally biased region" description="Low complexity" evidence="11">
    <location>
        <begin position="35"/>
        <end position="82"/>
    </location>
</feature>
<evidence type="ECO:0000256" key="11">
    <source>
        <dbReference type="SAM" id="MobiDB-lite"/>
    </source>
</evidence>
<feature type="transmembrane region" description="Helical" evidence="10">
    <location>
        <begin position="263"/>
        <end position="287"/>
    </location>
</feature>
<dbReference type="PANTHER" id="PTHR43029:SF10">
    <property type="entry name" value="AMMONIUM TRANSPORTER MEP2"/>
    <property type="match status" value="1"/>
</dbReference>
<gene>
    <name evidence="14" type="ORF">ZMTM_21050</name>
</gene>
<organism evidence="14 15">
    <name type="scientific">Methyloradius palustris</name>
    <dbReference type="NCBI Taxonomy" id="2778876"/>
    <lineage>
        <taxon>Bacteria</taxon>
        <taxon>Pseudomonadati</taxon>
        <taxon>Pseudomonadota</taxon>
        <taxon>Betaproteobacteria</taxon>
        <taxon>Nitrosomonadales</taxon>
        <taxon>Methylophilaceae</taxon>
        <taxon>Methyloradius</taxon>
    </lineage>
</organism>
<keyword evidence="7 10" id="KW-0472">Membrane</keyword>
<evidence type="ECO:0000256" key="5">
    <source>
        <dbReference type="ARBA" id="ARBA00022692"/>
    </source>
</evidence>
<evidence type="ECO:0000256" key="2">
    <source>
        <dbReference type="ARBA" id="ARBA00005887"/>
    </source>
</evidence>
<name>A0A8D5GCN6_9PROT</name>
<dbReference type="Pfam" id="PF00909">
    <property type="entry name" value="Ammonium_transp"/>
    <property type="match status" value="1"/>
</dbReference>
<feature type="transmembrane region" description="Helical" evidence="10">
    <location>
        <begin position="418"/>
        <end position="437"/>
    </location>
</feature>
<dbReference type="InterPro" id="IPR024041">
    <property type="entry name" value="NH4_transpt_AmtB-like_dom"/>
</dbReference>
<evidence type="ECO:0000256" key="1">
    <source>
        <dbReference type="ARBA" id="ARBA00004651"/>
    </source>
</evidence>
<evidence type="ECO:0000256" key="7">
    <source>
        <dbReference type="ARBA" id="ARBA00023136"/>
    </source>
</evidence>
<feature type="signal peptide" evidence="12">
    <location>
        <begin position="1"/>
        <end position="28"/>
    </location>
</feature>
<dbReference type="GO" id="GO:0008519">
    <property type="term" value="F:ammonium channel activity"/>
    <property type="evidence" value="ECO:0007669"/>
    <property type="project" value="InterPro"/>
</dbReference>
<feature type="transmembrane region" description="Helical" evidence="10">
    <location>
        <begin position="331"/>
        <end position="350"/>
    </location>
</feature>
<dbReference type="RefSeq" id="WP_221763892.1">
    <property type="nucleotide sequence ID" value="NZ_AP024110.1"/>
</dbReference>
<keyword evidence="5 10" id="KW-0812">Transmembrane</keyword>
<evidence type="ECO:0000256" key="12">
    <source>
        <dbReference type="SAM" id="SignalP"/>
    </source>
</evidence>
<dbReference type="NCBIfam" id="TIGR00836">
    <property type="entry name" value="amt"/>
    <property type="match status" value="1"/>
</dbReference>
<dbReference type="Proteomes" id="UP000826722">
    <property type="component" value="Chromosome"/>
</dbReference>
<dbReference type="InterPro" id="IPR018047">
    <property type="entry name" value="Ammonium_transpt_CS"/>
</dbReference>
<dbReference type="PANTHER" id="PTHR43029">
    <property type="entry name" value="AMMONIUM TRANSPORTER MEP2"/>
    <property type="match status" value="1"/>
</dbReference>
<feature type="transmembrane region" description="Helical" evidence="10">
    <location>
        <begin position="202"/>
        <end position="223"/>
    </location>
</feature>
<proteinExistence type="inferred from homology"/>